<dbReference type="GO" id="GO:0030151">
    <property type="term" value="F:molybdenum ion binding"/>
    <property type="evidence" value="ECO:0007669"/>
    <property type="project" value="InterPro"/>
</dbReference>
<dbReference type="GO" id="GO:0030170">
    <property type="term" value="F:pyridoxal phosphate binding"/>
    <property type="evidence" value="ECO:0007669"/>
    <property type="project" value="InterPro"/>
</dbReference>
<reference evidence="2 3" key="1">
    <citation type="submission" date="2014-04" db="EMBL/GenBank/DDBJ databases">
        <authorList>
            <consortium name="DOE Joint Genome Institute"/>
            <person name="Kuo A."/>
            <person name="Girlanda M."/>
            <person name="Perotto S."/>
            <person name="Kohler A."/>
            <person name="Nagy L.G."/>
            <person name="Floudas D."/>
            <person name="Copeland A."/>
            <person name="Barry K.W."/>
            <person name="Cichocki N."/>
            <person name="Veneault-Fourrey C."/>
            <person name="LaButti K."/>
            <person name="Lindquist E.A."/>
            <person name="Lipzen A."/>
            <person name="Lundell T."/>
            <person name="Morin E."/>
            <person name="Murat C."/>
            <person name="Sun H."/>
            <person name="Tunlid A."/>
            <person name="Henrissat B."/>
            <person name="Grigoriev I.V."/>
            <person name="Hibbett D.S."/>
            <person name="Martin F."/>
            <person name="Nordberg H.P."/>
            <person name="Cantor M.N."/>
            <person name="Hua S.X."/>
        </authorList>
    </citation>
    <scope>NUCLEOTIDE SEQUENCE [LARGE SCALE GENOMIC DNA]</scope>
    <source>
        <strain evidence="2 3">MUT 4182</strain>
    </source>
</reference>
<dbReference type="EMBL" id="KN823066">
    <property type="protein sequence ID" value="KIO24191.1"/>
    <property type="molecule type" value="Genomic_DNA"/>
</dbReference>
<dbReference type="InterPro" id="IPR005302">
    <property type="entry name" value="MoCF_Sase_C"/>
</dbReference>
<organism evidence="2 3">
    <name type="scientific">Tulasnella calospora MUT 4182</name>
    <dbReference type="NCBI Taxonomy" id="1051891"/>
    <lineage>
        <taxon>Eukaryota</taxon>
        <taxon>Fungi</taxon>
        <taxon>Dikarya</taxon>
        <taxon>Basidiomycota</taxon>
        <taxon>Agaricomycotina</taxon>
        <taxon>Agaricomycetes</taxon>
        <taxon>Cantharellales</taxon>
        <taxon>Tulasnellaceae</taxon>
        <taxon>Tulasnella</taxon>
    </lineage>
</organism>
<sequence length="304" mass="33974">MFSAIKRFLWGEPAHDTPPLQITKILVHPIKSCKGTSVQEARYAPDGLEYDRRLVIVDAKTHVAITARNISEMLLIDPKVLVDESDPYGGKIEVSFPADSECEPFNFPLRPTQDLLETWPMVDNAAVWRSNNDGYVVQSLDPDATYGPDTPSETLSNFLGRNVLLVFKGPRLRWVAPTTNFPQLKATAAFQDGYPILVATDSSLEDIAKRVRSAANAEGDGEDTFQIYGLDKEVWKEKEFAMERFRPNIVIGGEGLLAYDEERWEEIEVGQHHGKMLLVSLCHRCQVPNIDVETAEPDSSVPSS</sequence>
<feature type="domain" description="MOSC" evidence="1">
    <location>
        <begin position="170"/>
        <end position="304"/>
    </location>
</feature>
<gene>
    <name evidence="2" type="ORF">M407DRAFT_103277</name>
</gene>
<dbReference type="Pfam" id="PF03473">
    <property type="entry name" value="MOSC"/>
    <property type="match status" value="1"/>
</dbReference>
<evidence type="ECO:0000313" key="3">
    <source>
        <dbReference type="Proteomes" id="UP000054248"/>
    </source>
</evidence>
<keyword evidence="3" id="KW-1185">Reference proteome</keyword>
<dbReference type="STRING" id="1051891.A0A0C3QEB8"/>
<reference evidence="3" key="2">
    <citation type="submission" date="2015-01" db="EMBL/GenBank/DDBJ databases">
        <title>Evolutionary Origins and Diversification of the Mycorrhizal Mutualists.</title>
        <authorList>
            <consortium name="DOE Joint Genome Institute"/>
            <consortium name="Mycorrhizal Genomics Consortium"/>
            <person name="Kohler A."/>
            <person name="Kuo A."/>
            <person name="Nagy L.G."/>
            <person name="Floudas D."/>
            <person name="Copeland A."/>
            <person name="Barry K.W."/>
            <person name="Cichocki N."/>
            <person name="Veneault-Fourrey C."/>
            <person name="LaButti K."/>
            <person name="Lindquist E.A."/>
            <person name="Lipzen A."/>
            <person name="Lundell T."/>
            <person name="Morin E."/>
            <person name="Murat C."/>
            <person name="Riley R."/>
            <person name="Ohm R."/>
            <person name="Sun H."/>
            <person name="Tunlid A."/>
            <person name="Henrissat B."/>
            <person name="Grigoriev I.V."/>
            <person name="Hibbett D.S."/>
            <person name="Martin F."/>
        </authorList>
    </citation>
    <scope>NUCLEOTIDE SEQUENCE [LARGE SCALE GENOMIC DNA]</scope>
    <source>
        <strain evidence="3">MUT 4182</strain>
    </source>
</reference>
<dbReference type="AlphaFoldDB" id="A0A0C3QEB8"/>
<dbReference type="GO" id="GO:0003824">
    <property type="term" value="F:catalytic activity"/>
    <property type="evidence" value="ECO:0007669"/>
    <property type="project" value="InterPro"/>
</dbReference>
<dbReference type="HOGENOM" id="CLU_028286_1_0_1"/>
<name>A0A0C3QEB8_9AGAM</name>
<dbReference type="SUPFAM" id="SSF141673">
    <property type="entry name" value="MOSC N-terminal domain-like"/>
    <property type="match status" value="1"/>
</dbReference>
<proteinExistence type="predicted"/>
<dbReference type="InterPro" id="IPR005303">
    <property type="entry name" value="MOCOS_middle"/>
</dbReference>
<accession>A0A0C3QEB8</accession>
<dbReference type="PROSITE" id="PS51340">
    <property type="entry name" value="MOSC"/>
    <property type="match status" value="1"/>
</dbReference>
<evidence type="ECO:0000313" key="2">
    <source>
        <dbReference type="EMBL" id="KIO24191.1"/>
    </source>
</evidence>
<evidence type="ECO:0000259" key="1">
    <source>
        <dbReference type="PROSITE" id="PS51340"/>
    </source>
</evidence>
<dbReference type="Proteomes" id="UP000054248">
    <property type="component" value="Unassembled WGS sequence"/>
</dbReference>
<protein>
    <recommendedName>
        <fullName evidence="1">MOSC domain-containing protein</fullName>
    </recommendedName>
</protein>
<dbReference type="Pfam" id="PF03476">
    <property type="entry name" value="MOSC_N"/>
    <property type="match status" value="1"/>
</dbReference>
<dbReference type="OrthoDB" id="17255at2759"/>